<keyword evidence="2" id="KW-1185">Reference proteome</keyword>
<dbReference type="Proteomes" id="UP001499959">
    <property type="component" value="Unassembled WGS sequence"/>
</dbReference>
<name>A0ABP9BI59_9GAMM</name>
<reference evidence="2" key="1">
    <citation type="journal article" date="2019" name="Int. J. Syst. Evol. Microbiol.">
        <title>The Global Catalogue of Microorganisms (GCM) 10K type strain sequencing project: providing services to taxonomists for standard genome sequencing and annotation.</title>
        <authorList>
            <consortium name="The Broad Institute Genomics Platform"/>
            <consortium name="The Broad Institute Genome Sequencing Center for Infectious Disease"/>
            <person name="Wu L."/>
            <person name="Ma J."/>
        </authorList>
    </citation>
    <scope>NUCLEOTIDE SEQUENCE [LARGE SCALE GENOMIC DNA]</scope>
    <source>
        <strain evidence="2">JCM 18204</strain>
    </source>
</reference>
<organism evidence="1 2">
    <name type="scientific">Lysobacter hankyongensis</name>
    <dbReference type="NCBI Taxonomy" id="1176535"/>
    <lineage>
        <taxon>Bacteria</taxon>
        <taxon>Pseudomonadati</taxon>
        <taxon>Pseudomonadota</taxon>
        <taxon>Gammaproteobacteria</taxon>
        <taxon>Lysobacterales</taxon>
        <taxon>Lysobacteraceae</taxon>
        <taxon>Lysobacter</taxon>
    </lineage>
</organism>
<dbReference type="RefSeq" id="WP_345303372.1">
    <property type="nucleotide sequence ID" value="NZ_BAABJE010000010.1"/>
</dbReference>
<comment type="caution">
    <text evidence="1">The sequence shown here is derived from an EMBL/GenBank/DDBJ whole genome shotgun (WGS) entry which is preliminary data.</text>
</comment>
<proteinExistence type="predicted"/>
<protein>
    <submittedName>
        <fullName evidence="1">Uncharacterized protein</fullName>
    </submittedName>
</protein>
<sequence length="75" mass="8691">MPNPPYPVPTAKAHAPLIDDEERAIRQYAVEEMFRVHAEIGHRLDDCCLPLLDQFTNGELDVDELHAAMMRLYYH</sequence>
<dbReference type="EMBL" id="BAABJE010000010">
    <property type="protein sequence ID" value="GAA4795776.1"/>
    <property type="molecule type" value="Genomic_DNA"/>
</dbReference>
<accession>A0ABP9BI59</accession>
<gene>
    <name evidence="1" type="ORF">GCM10023307_22030</name>
</gene>
<evidence type="ECO:0000313" key="2">
    <source>
        <dbReference type="Proteomes" id="UP001499959"/>
    </source>
</evidence>
<evidence type="ECO:0000313" key="1">
    <source>
        <dbReference type="EMBL" id="GAA4795776.1"/>
    </source>
</evidence>